<evidence type="ECO:0000313" key="2">
    <source>
        <dbReference type="Proteomes" id="UP000789342"/>
    </source>
</evidence>
<sequence>MRVQYIWGLNLMNQYNVQMMAKYYDTRDNITKTLVETEKFLLLQDNFPFPSSGGQKNQITLSQNNFKKIIADSVIDDTDLLEEAYDYDCDPIEDLRKQFKNLNINQAKLA</sequence>
<dbReference type="AlphaFoldDB" id="A0A9N9D1T1"/>
<dbReference type="OrthoDB" id="2405588at2759"/>
<accession>A0A9N9D1T1</accession>
<keyword evidence="2" id="KW-1185">Reference proteome</keyword>
<proteinExistence type="predicted"/>
<evidence type="ECO:0000313" key="1">
    <source>
        <dbReference type="EMBL" id="CAG8619463.1"/>
    </source>
</evidence>
<organism evidence="1 2">
    <name type="scientific">Acaulospora morrowiae</name>
    <dbReference type="NCBI Taxonomy" id="94023"/>
    <lineage>
        <taxon>Eukaryota</taxon>
        <taxon>Fungi</taxon>
        <taxon>Fungi incertae sedis</taxon>
        <taxon>Mucoromycota</taxon>
        <taxon>Glomeromycotina</taxon>
        <taxon>Glomeromycetes</taxon>
        <taxon>Diversisporales</taxon>
        <taxon>Acaulosporaceae</taxon>
        <taxon>Acaulospora</taxon>
    </lineage>
</organism>
<comment type="caution">
    <text evidence="1">The sequence shown here is derived from an EMBL/GenBank/DDBJ whole genome shotgun (WGS) entry which is preliminary data.</text>
</comment>
<name>A0A9N9D1T1_9GLOM</name>
<reference evidence="1" key="1">
    <citation type="submission" date="2021-06" db="EMBL/GenBank/DDBJ databases">
        <authorList>
            <person name="Kallberg Y."/>
            <person name="Tangrot J."/>
            <person name="Rosling A."/>
        </authorList>
    </citation>
    <scope>NUCLEOTIDE SEQUENCE</scope>
    <source>
        <strain evidence="1">CL551</strain>
    </source>
</reference>
<dbReference type="EMBL" id="CAJVPV010007485">
    <property type="protein sequence ID" value="CAG8619463.1"/>
    <property type="molecule type" value="Genomic_DNA"/>
</dbReference>
<protein>
    <submittedName>
        <fullName evidence="1">7561_t:CDS:1</fullName>
    </submittedName>
</protein>
<gene>
    <name evidence="1" type="ORF">AMORRO_LOCUS8592</name>
</gene>
<dbReference type="Proteomes" id="UP000789342">
    <property type="component" value="Unassembled WGS sequence"/>
</dbReference>